<dbReference type="Proteomes" id="UP001597545">
    <property type="component" value="Unassembled WGS sequence"/>
</dbReference>
<evidence type="ECO:0000313" key="1">
    <source>
        <dbReference type="EMBL" id="MFD2547177.1"/>
    </source>
</evidence>
<proteinExistence type="predicted"/>
<keyword evidence="2" id="KW-1185">Reference proteome</keyword>
<sequence length="184" mass="21701">MSRRALGHHFFVVDNTFILHFDRKVYQKFYADMDFESLEIVQSNGSTCHYFRDKQAVYVESYMNRFAVLPDADPADFHLLDFENGWSRSGVNDYVFDEKLPHRFDAYQALSPYYQRVDQTIYFGFTREVINADVASFEVLYGNRVKNVAKDKYHVYFREQVVEEADAATFHFLELFHGRLLPGA</sequence>
<dbReference type="EMBL" id="JBHULR010000003">
    <property type="protein sequence ID" value="MFD2547177.1"/>
    <property type="molecule type" value="Genomic_DNA"/>
</dbReference>
<comment type="caution">
    <text evidence="1">The sequence shown here is derived from an EMBL/GenBank/DDBJ whole genome shotgun (WGS) entry which is preliminary data.</text>
</comment>
<gene>
    <name evidence="1" type="ORF">ACFSR5_05900</name>
</gene>
<name>A0ABW5KDZ8_9SPHI</name>
<accession>A0ABW5KDZ8</accession>
<dbReference type="InterPro" id="IPR027375">
    <property type="entry name" value="DKNYY"/>
</dbReference>
<organism evidence="1 2">
    <name type="scientific">Sphingobacterium suaedae</name>
    <dbReference type="NCBI Taxonomy" id="1686402"/>
    <lineage>
        <taxon>Bacteria</taxon>
        <taxon>Pseudomonadati</taxon>
        <taxon>Bacteroidota</taxon>
        <taxon>Sphingobacteriia</taxon>
        <taxon>Sphingobacteriales</taxon>
        <taxon>Sphingobacteriaceae</taxon>
        <taxon>Sphingobacterium</taxon>
    </lineage>
</organism>
<dbReference type="Pfam" id="PF13644">
    <property type="entry name" value="DKNYY"/>
    <property type="match status" value="1"/>
</dbReference>
<reference evidence="2" key="1">
    <citation type="journal article" date="2019" name="Int. J. Syst. Evol. Microbiol.">
        <title>The Global Catalogue of Microorganisms (GCM) 10K type strain sequencing project: providing services to taxonomists for standard genome sequencing and annotation.</title>
        <authorList>
            <consortium name="The Broad Institute Genomics Platform"/>
            <consortium name="The Broad Institute Genome Sequencing Center for Infectious Disease"/>
            <person name="Wu L."/>
            <person name="Ma J."/>
        </authorList>
    </citation>
    <scope>NUCLEOTIDE SEQUENCE [LARGE SCALE GENOMIC DNA]</scope>
    <source>
        <strain evidence="2">KCTC 42662</strain>
    </source>
</reference>
<protein>
    <submittedName>
        <fullName evidence="1">DKNYY domain-containing protein</fullName>
    </submittedName>
</protein>
<evidence type="ECO:0000313" key="2">
    <source>
        <dbReference type="Proteomes" id="UP001597545"/>
    </source>
</evidence>
<dbReference type="RefSeq" id="WP_380901681.1">
    <property type="nucleotide sequence ID" value="NZ_JBHUEG010000007.1"/>
</dbReference>